<dbReference type="PROSITE" id="PS51233">
    <property type="entry name" value="VWFD"/>
    <property type="match status" value="1"/>
</dbReference>
<feature type="domain" description="VWFD" evidence="1">
    <location>
        <begin position="1"/>
        <end position="46"/>
    </location>
</feature>
<protein>
    <recommendedName>
        <fullName evidence="1">VWFD domain-containing protein</fullName>
    </recommendedName>
</protein>
<evidence type="ECO:0000313" key="3">
    <source>
        <dbReference type="Proteomes" id="UP001176940"/>
    </source>
</evidence>
<sequence length="86" mass="9180">MHGRTCGLCGNADHCKMNDFQKPNRETARSCNGLVHSWTVPGNTCGSKSAVGLEDWSANPKVSPEDLIKEVEAHTSCSCTEKCAAA</sequence>
<organism evidence="2 3">
    <name type="scientific">Ranitomeya imitator</name>
    <name type="common">mimic poison frog</name>
    <dbReference type="NCBI Taxonomy" id="111125"/>
    <lineage>
        <taxon>Eukaryota</taxon>
        <taxon>Metazoa</taxon>
        <taxon>Chordata</taxon>
        <taxon>Craniata</taxon>
        <taxon>Vertebrata</taxon>
        <taxon>Euteleostomi</taxon>
        <taxon>Amphibia</taxon>
        <taxon>Batrachia</taxon>
        <taxon>Anura</taxon>
        <taxon>Neobatrachia</taxon>
        <taxon>Hyloidea</taxon>
        <taxon>Dendrobatidae</taxon>
        <taxon>Dendrobatinae</taxon>
        <taxon>Ranitomeya</taxon>
    </lineage>
</organism>
<dbReference type="EMBL" id="CAUEEQ010015121">
    <property type="protein sequence ID" value="CAJ0938841.1"/>
    <property type="molecule type" value="Genomic_DNA"/>
</dbReference>
<name>A0ABN9LCX8_9NEOB</name>
<dbReference type="Proteomes" id="UP001176940">
    <property type="component" value="Unassembled WGS sequence"/>
</dbReference>
<dbReference type="InterPro" id="IPR001846">
    <property type="entry name" value="VWF_type-D"/>
</dbReference>
<comment type="caution">
    <text evidence="2">The sequence shown here is derived from an EMBL/GenBank/DDBJ whole genome shotgun (WGS) entry which is preliminary data.</text>
</comment>
<gene>
    <name evidence="2" type="ORF">RIMI_LOCUS7841860</name>
</gene>
<reference evidence="2" key="1">
    <citation type="submission" date="2023-07" db="EMBL/GenBank/DDBJ databases">
        <authorList>
            <person name="Stuckert A."/>
        </authorList>
    </citation>
    <scope>NUCLEOTIDE SEQUENCE</scope>
</reference>
<evidence type="ECO:0000259" key="1">
    <source>
        <dbReference type="PROSITE" id="PS51233"/>
    </source>
</evidence>
<proteinExistence type="predicted"/>
<accession>A0ABN9LCX8</accession>
<evidence type="ECO:0000313" key="2">
    <source>
        <dbReference type="EMBL" id="CAJ0938841.1"/>
    </source>
</evidence>
<keyword evidence="3" id="KW-1185">Reference proteome</keyword>